<keyword evidence="1" id="KW-0812">Transmembrane</keyword>
<dbReference type="AlphaFoldDB" id="A0A1M6GFJ5"/>
<feature type="transmembrane region" description="Helical" evidence="1">
    <location>
        <begin position="91"/>
        <end position="113"/>
    </location>
</feature>
<evidence type="ECO:0000256" key="1">
    <source>
        <dbReference type="SAM" id="Phobius"/>
    </source>
</evidence>
<dbReference type="RefSeq" id="WP_073993564.1">
    <property type="nucleotide sequence ID" value="NZ_FQYT01000012.1"/>
</dbReference>
<organism evidence="2 3">
    <name type="scientific">Parasporobacterium paucivorans DSM 15970</name>
    <dbReference type="NCBI Taxonomy" id="1122934"/>
    <lineage>
        <taxon>Bacteria</taxon>
        <taxon>Bacillati</taxon>
        <taxon>Bacillota</taxon>
        <taxon>Clostridia</taxon>
        <taxon>Lachnospirales</taxon>
        <taxon>Lachnospiraceae</taxon>
        <taxon>Parasporobacterium</taxon>
    </lineage>
</organism>
<keyword evidence="3" id="KW-1185">Reference proteome</keyword>
<keyword evidence="1" id="KW-1133">Transmembrane helix</keyword>
<dbReference type="STRING" id="1122934.SAMN02745691_01312"/>
<proteinExistence type="predicted"/>
<accession>A0A1M6GFJ5</accession>
<feature type="transmembrane region" description="Helical" evidence="1">
    <location>
        <begin position="60"/>
        <end position="79"/>
    </location>
</feature>
<sequence>MELFKIILFEYLLGYALQGFIIVLGIYAFNRKRIEVKSYVLTSLLTIIVSFLVRMLPISFGVHTILNMLFLFLICIMFLKMPGFSTIRSALLVTVILLVSEMANVAVVISIIGKAKFENQMLFSSNRAIIGLPGALFFAVLIILAYYFSNYRLRGRNGIDGKMGEENC</sequence>
<dbReference type="Proteomes" id="UP000184342">
    <property type="component" value="Unassembled WGS sequence"/>
</dbReference>
<feature type="transmembrane region" description="Helical" evidence="1">
    <location>
        <begin position="6"/>
        <end position="29"/>
    </location>
</feature>
<protein>
    <submittedName>
        <fullName evidence="2">Uncharacterized protein</fullName>
    </submittedName>
</protein>
<evidence type="ECO:0000313" key="3">
    <source>
        <dbReference type="Proteomes" id="UP000184342"/>
    </source>
</evidence>
<keyword evidence="1" id="KW-0472">Membrane</keyword>
<feature type="transmembrane region" description="Helical" evidence="1">
    <location>
        <begin position="128"/>
        <end position="148"/>
    </location>
</feature>
<dbReference type="OrthoDB" id="1787445at2"/>
<reference evidence="2 3" key="1">
    <citation type="submission" date="2016-11" db="EMBL/GenBank/DDBJ databases">
        <authorList>
            <person name="Jaros S."/>
            <person name="Januszkiewicz K."/>
            <person name="Wedrychowicz H."/>
        </authorList>
    </citation>
    <scope>NUCLEOTIDE SEQUENCE [LARGE SCALE GENOMIC DNA]</scope>
    <source>
        <strain evidence="2 3">DSM 15970</strain>
    </source>
</reference>
<feature type="transmembrane region" description="Helical" evidence="1">
    <location>
        <begin position="36"/>
        <end position="54"/>
    </location>
</feature>
<evidence type="ECO:0000313" key="2">
    <source>
        <dbReference type="EMBL" id="SHJ08687.1"/>
    </source>
</evidence>
<dbReference type="EMBL" id="FQYT01000012">
    <property type="protein sequence ID" value="SHJ08687.1"/>
    <property type="molecule type" value="Genomic_DNA"/>
</dbReference>
<name>A0A1M6GFJ5_9FIRM</name>
<gene>
    <name evidence="2" type="ORF">SAMN02745691_01312</name>
</gene>